<dbReference type="PRINTS" id="PR00625">
    <property type="entry name" value="JDOMAIN"/>
</dbReference>
<comment type="caution">
    <text evidence="3">The sequence shown here is derived from an EMBL/GenBank/DDBJ whole genome shotgun (WGS) entry which is preliminary data.</text>
</comment>
<dbReference type="InterPro" id="IPR001623">
    <property type="entry name" value="DnaJ_domain"/>
</dbReference>
<dbReference type="InterPro" id="IPR036869">
    <property type="entry name" value="J_dom_sf"/>
</dbReference>
<feature type="domain" description="J" evidence="2">
    <location>
        <begin position="575"/>
        <end position="640"/>
    </location>
</feature>
<evidence type="ECO:0000313" key="3">
    <source>
        <dbReference type="EMBL" id="CAJ1379268.1"/>
    </source>
</evidence>
<sequence length="721" mass="74834">MDGPHVVHRTFVAERHNLSSPSKVLSQGGIRSEVPTRLQGDTRATAPGIEGSRVQYLSTTHGDWIRAKVVNVDSGAKQVQLDKKPGVWFSLADPRLRINQKAKEAEAEVDTKGLPPGGRVLLPAAVQSADEGNSRPSLLFPAPRLAEANAPGLQAGSMRVSAPYPKAGSCGLPASPTSSIPSTASAPFLAAAREAATHSVPAAAPASPVKSAVASSSYIVGPARDSAVAASMSAAPASPTKPAVASSSYIVGPARDSAVAASMSAAPPSPTKPAVASSSYIVGPARDSAVAASMSAAPPSPTKPAVASSSYIVGPARDSAVAASMSAAPPSPTKAAVAGSSRKLVDACSATPARETLAATRVSATRVVPASVGTSAGTSPRLPRSALGAAPQAVNGSAADPRSPLRIGVAVGPASPTSSASPKGSGKVASPSSVRNLQAKSFFRCPECGAMVTSIDEAVEHCAQGTGGVESASPSLPQGETVALDEHGRPLIVRVAKDSGEAETLVRLPDRQAVFDGESVKKLRDASEEENAKFLEGLSNAELRGFVHEVGQRLLKGSQLYHSRLAELDRLGEAANLQFFGLDGGATMRDLDNAYRKLAKKMHPDKNGGTEVAKQRFQAMKERYEALKKKLGEDSDDKDGSEGKDECDEKTDEEKKEETEEKKEEDSKKEDGKSIEYDPADKESMVTTLVRMASQLKNIDIQMVVLTKELTRVQSLLPKGM</sequence>
<dbReference type="EMBL" id="CAUJNA010000613">
    <property type="protein sequence ID" value="CAJ1379268.1"/>
    <property type="molecule type" value="Genomic_DNA"/>
</dbReference>
<dbReference type="CDD" id="cd06257">
    <property type="entry name" value="DnaJ"/>
    <property type="match status" value="1"/>
</dbReference>
<feature type="compositionally biased region" description="Basic and acidic residues" evidence="1">
    <location>
        <begin position="629"/>
        <end position="644"/>
    </location>
</feature>
<reference evidence="3" key="1">
    <citation type="submission" date="2023-08" db="EMBL/GenBank/DDBJ databases">
        <authorList>
            <person name="Chen Y."/>
            <person name="Shah S."/>
            <person name="Dougan E. K."/>
            <person name="Thang M."/>
            <person name="Chan C."/>
        </authorList>
    </citation>
    <scope>NUCLEOTIDE SEQUENCE</scope>
</reference>
<dbReference type="Gene3D" id="1.10.287.110">
    <property type="entry name" value="DnaJ domain"/>
    <property type="match status" value="1"/>
</dbReference>
<name>A0AA36I314_9DINO</name>
<dbReference type="AlphaFoldDB" id="A0AA36I314"/>
<dbReference type="Proteomes" id="UP001178507">
    <property type="component" value="Unassembled WGS sequence"/>
</dbReference>
<feature type="region of interest" description="Disordered" evidence="1">
    <location>
        <begin position="629"/>
        <end position="683"/>
    </location>
</feature>
<dbReference type="PROSITE" id="PS50076">
    <property type="entry name" value="DNAJ_2"/>
    <property type="match status" value="1"/>
</dbReference>
<protein>
    <recommendedName>
        <fullName evidence="2">J domain-containing protein</fullName>
    </recommendedName>
</protein>
<dbReference type="Pfam" id="PF00226">
    <property type="entry name" value="DnaJ"/>
    <property type="match status" value="1"/>
</dbReference>
<dbReference type="SMART" id="SM00271">
    <property type="entry name" value="DnaJ"/>
    <property type="match status" value="1"/>
</dbReference>
<evidence type="ECO:0000256" key="1">
    <source>
        <dbReference type="SAM" id="MobiDB-lite"/>
    </source>
</evidence>
<evidence type="ECO:0000313" key="4">
    <source>
        <dbReference type="Proteomes" id="UP001178507"/>
    </source>
</evidence>
<accession>A0AA36I314</accession>
<organism evidence="3 4">
    <name type="scientific">Effrenium voratum</name>
    <dbReference type="NCBI Taxonomy" id="2562239"/>
    <lineage>
        <taxon>Eukaryota</taxon>
        <taxon>Sar</taxon>
        <taxon>Alveolata</taxon>
        <taxon>Dinophyceae</taxon>
        <taxon>Suessiales</taxon>
        <taxon>Symbiodiniaceae</taxon>
        <taxon>Effrenium</taxon>
    </lineage>
</organism>
<dbReference type="SUPFAM" id="SSF46565">
    <property type="entry name" value="Chaperone J-domain"/>
    <property type="match status" value="1"/>
</dbReference>
<keyword evidence="4" id="KW-1185">Reference proteome</keyword>
<feature type="region of interest" description="Disordered" evidence="1">
    <location>
        <begin position="371"/>
        <end position="432"/>
    </location>
</feature>
<gene>
    <name evidence="3" type="ORF">EVOR1521_LOCUS7556</name>
</gene>
<evidence type="ECO:0000259" key="2">
    <source>
        <dbReference type="PROSITE" id="PS50076"/>
    </source>
</evidence>
<proteinExistence type="predicted"/>
<feature type="compositionally biased region" description="Basic and acidic residues" evidence="1">
    <location>
        <begin position="652"/>
        <end position="683"/>
    </location>
</feature>